<dbReference type="Proteomes" id="UP000765802">
    <property type="component" value="Unassembled WGS sequence"/>
</dbReference>
<sequence length="74" mass="8745">MSYAVELHIEAVQELQEAYVWYEQRSEGLGDRFITLINKRLGQIAENPERYPRKKGRYRETLLDVFPTQSSVKV</sequence>
<protein>
    <recommendedName>
        <fullName evidence="3">ParE toxin of type II toxin-antitoxin system, parDE</fullName>
    </recommendedName>
</protein>
<evidence type="ECO:0000313" key="1">
    <source>
        <dbReference type="EMBL" id="MBC6493053.1"/>
    </source>
</evidence>
<evidence type="ECO:0008006" key="3">
    <source>
        <dbReference type="Google" id="ProtNLM"/>
    </source>
</evidence>
<evidence type="ECO:0000313" key="2">
    <source>
        <dbReference type="Proteomes" id="UP000765802"/>
    </source>
</evidence>
<proteinExistence type="predicted"/>
<dbReference type="InterPro" id="IPR035093">
    <property type="entry name" value="RelE/ParE_toxin_dom_sf"/>
</dbReference>
<keyword evidence="2" id="KW-1185">Reference proteome</keyword>
<comment type="caution">
    <text evidence="1">The sequence shown here is derived from an EMBL/GenBank/DDBJ whole genome shotgun (WGS) entry which is preliminary data.</text>
</comment>
<organism evidence="1 2">
    <name type="scientific">Flavihumibacter stibioxidans</name>
    <dbReference type="NCBI Taxonomy" id="1834163"/>
    <lineage>
        <taxon>Bacteria</taxon>
        <taxon>Pseudomonadati</taxon>
        <taxon>Bacteroidota</taxon>
        <taxon>Chitinophagia</taxon>
        <taxon>Chitinophagales</taxon>
        <taxon>Chitinophagaceae</taxon>
        <taxon>Flavihumibacter</taxon>
    </lineage>
</organism>
<accession>A0ABR7MDF0</accession>
<reference evidence="1 2" key="1">
    <citation type="submission" date="2016-07" db="EMBL/GenBank/DDBJ databases">
        <title>Genome analysis of Flavihumibacter stibioxidans YS-17.</title>
        <authorList>
            <person name="Shi K."/>
            <person name="Han Y."/>
            <person name="Wang G."/>
        </authorList>
    </citation>
    <scope>NUCLEOTIDE SEQUENCE [LARGE SCALE GENOMIC DNA]</scope>
    <source>
        <strain evidence="1 2">YS-17</strain>
    </source>
</reference>
<dbReference type="Gene3D" id="3.30.2310.20">
    <property type="entry name" value="RelE-like"/>
    <property type="match status" value="1"/>
</dbReference>
<dbReference type="RefSeq" id="WP_187258369.1">
    <property type="nucleotide sequence ID" value="NZ_JBHULF010000005.1"/>
</dbReference>
<dbReference type="EMBL" id="MBUA01000030">
    <property type="protein sequence ID" value="MBC6493053.1"/>
    <property type="molecule type" value="Genomic_DNA"/>
</dbReference>
<gene>
    <name evidence="1" type="ORF">BC349_18510</name>
</gene>
<name>A0ABR7MDF0_9BACT</name>